<accession>A0A8J6P3R8</accession>
<dbReference type="InterPro" id="IPR011611">
    <property type="entry name" value="PfkB_dom"/>
</dbReference>
<protein>
    <submittedName>
        <fullName evidence="5">Fructoselysine 6-kinase</fullName>
    </submittedName>
</protein>
<dbReference type="RefSeq" id="WP_093989395.1">
    <property type="nucleotide sequence ID" value="NZ_FYDD01000004.1"/>
</dbReference>
<sequence length="260" mass="28374">MKLITVGDNCMDVYQQIGKAFPGGNPVNVAVYLRRLGHDVNYIGVVGNDNYGNIMLNALKEKGIGVSHVHQIPGETARSMVDIVEGDRVFGDYFEGVMKDFSLSEDDLSFIAQHDLLHTAYWGETDPYLKQIKEGGTQICYDFADKPEDPKVKALIPFVDYALFSFQQDDTATRSFMKRTQALGPKQVIVTLGKQGSLVFDGKEFTACGVEQVDVVDTMGAGDSFIAGYLAGIAEGKPILECMKMGTKNAAVTLGYSGAW</sequence>
<evidence type="ECO:0000256" key="3">
    <source>
        <dbReference type="ARBA" id="ARBA00022777"/>
    </source>
</evidence>
<dbReference type="InterPro" id="IPR002173">
    <property type="entry name" value="Carboh/pur_kinase_PfkB_CS"/>
</dbReference>
<evidence type="ECO:0000256" key="1">
    <source>
        <dbReference type="ARBA" id="ARBA00010688"/>
    </source>
</evidence>
<reference evidence="5" key="1">
    <citation type="submission" date="2020-08" db="EMBL/GenBank/DDBJ databases">
        <title>Genome public.</title>
        <authorList>
            <person name="Liu C."/>
            <person name="Sun Q."/>
        </authorList>
    </citation>
    <scope>NUCLEOTIDE SEQUENCE</scope>
    <source>
        <strain evidence="5">NSJ-15</strain>
    </source>
</reference>
<dbReference type="Pfam" id="PF00294">
    <property type="entry name" value="PfkB"/>
    <property type="match status" value="1"/>
</dbReference>
<comment type="caution">
    <text evidence="5">The sequence shown here is derived from an EMBL/GenBank/DDBJ whole genome shotgun (WGS) entry which is preliminary data.</text>
</comment>
<dbReference type="NCBIfam" id="NF007321">
    <property type="entry name" value="PRK09813.1"/>
    <property type="match status" value="1"/>
</dbReference>
<evidence type="ECO:0000313" key="5">
    <source>
        <dbReference type="EMBL" id="MBC8610608.1"/>
    </source>
</evidence>
<dbReference type="SUPFAM" id="SSF53613">
    <property type="entry name" value="Ribokinase-like"/>
    <property type="match status" value="1"/>
</dbReference>
<dbReference type="GO" id="GO:0016301">
    <property type="term" value="F:kinase activity"/>
    <property type="evidence" value="ECO:0007669"/>
    <property type="project" value="UniProtKB-KW"/>
</dbReference>
<gene>
    <name evidence="5" type="primary">frlD</name>
    <name evidence="5" type="ORF">H8702_05655</name>
</gene>
<dbReference type="EMBL" id="JACRTL010000002">
    <property type="protein sequence ID" value="MBC8610608.1"/>
    <property type="molecule type" value="Genomic_DNA"/>
</dbReference>
<evidence type="ECO:0000256" key="2">
    <source>
        <dbReference type="ARBA" id="ARBA00022679"/>
    </source>
</evidence>
<dbReference type="PROSITE" id="PS00584">
    <property type="entry name" value="PFKB_KINASES_2"/>
    <property type="match status" value="1"/>
</dbReference>
<dbReference type="PANTHER" id="PTHR43085:SF41">
    <property type="entry name" value="FRUCTOSELYSINE 6-KINASE"/>
    <property type="match status" value="1"/>
</dbReference>
<dbReference type="Gene3D" id="3.40.1190.20">
    <property type="match status" value="1"/>
</dbReference>
<dbReference type="InterPro" id="IPR050306">
    <property type="entry name" value="PfkB_Carbo_kinase"/>
</dbReference>
<proteinExistence type="inferred from homology"/>
<dbReference type="OrthoDB" id="9775849at2"/>
<comment type="similarity">
    <text evidence="1">Belongs to the carbohydrate kinase PfkB family.</text>
</comment>
<dbReference type="Proteomes" id="UP000632659">
    <property type="component" value="Unassembled WGS sequence"/>
</dbReference>
<evidence type="ECO:0000259" key="4">
    <source>
        <dbReference type="Pfam" id="PF00294"/>
    </source>
</evidence>
<feature type="domain" description="Carbohydrate kinase PfkB" evidence="4">
    <location>
        <begin position="19"/>
        <end position="259"/>
    </location>
</feature>
<dbReference type="PANTHER" id="PTHR43085">
    <property type="entry name" value="HEXOKINASE FAMILY MEMBER"/>
    <property type="match status" value="1"/>
</dbReference>
<keyword evidence="6" id="KW-1185">Reference proteome</keyword>
<keyword evidence="2" id="KW-0808">Transferase</keyword>
<dbReference type="PROSITE" id="PS00583">
    <property type="entry name" value="PFKB_KINASES_1"/>
    <property type="match status" value="1"/>
</dbReference>
<dbReference type="InterPro" id="IPR029056">
    <property type="entry name" value="Ribokinase-like"/>
</dbReference>
<keyword evidence="3" id="KW-0418">Kinase</keyword>
<name>A0A8J6P3R8_9FIRM</name>
<dbReference type="AlphaFoldDB" id="A0A8J6P3R8"/>
<organism evidence="5 6">
    <name type="scientific">Massiliimalia timonensis</name>
    <dbReference type="NCBI Taxonomy" id="1987501"/>
    <lineage>
        <taxon>Bacteria</taxon>
        <taxon>Bacillati</taxon>
        <taxon>Bacillota</taxon>
        <taxon>Clostridia</taxon>
        <taxon>Eubacteriales</taxon>
        <taxon>Oscillospiraceae</taxon>
        <taxon>Massiliimalia</taxon>
    </lineage>
</organism>
<evidence type="ECO:0000313" key="6">
    <source>
        <dbReference type="Proteomes" id="UP000632659"/>
    </source>
</evidence>